<feature type="compositionally biased region" description="Polar residues" evidence="1">
    <location>
        <begin position="314"/>
        <end position="333"/>
    </location>
</feature>
<feature type="compositionally biased region" description="Basic and acidic residues" evidence="1">
    <location>
        <begin position="142"/>
        <end position="151"/>
    </location>
</feature>
<evidence type="ECO:0000256" key="1">
    <source>
        <dbReference type="SAM" id="MobiDB-lite"/>
    </source>
</evidence>
<proteinExistence type="predicted"/>
<sequence>MLVANELGTNLARSRIVRNVFYLAGIILGTLNATANAAQRNQGAMDKGPVAFIVVTAIGLSIVGFGIYAIWLGLMEQTEKEKAKFRRDSMAAFGYIKPPIPIYKSAIAVAIGVAILLAGIVFLAFVPAKVRTPPAASLARTESTDTRRNLRSEAPSNTVIPEQEFEEPVEPAPPAEAIETQPRLIPSRRTPVEEKPRRGARNPMVTESTTSPKPQPSIDRKRPESTARLAPVTRYKIEIPLPDGAMVVTPETSLSPGMKLGAVWARKWNEVTVERVHDDGTVDVAWDGWRTKYRMMREDLAIDKKIALGPETLDSGTLGSETQGAGTSANAGTENDERRWKDVSGNFSIVATYLDSKSGYVLLRKSDGTEISIPIVKLSKPDRDYIQQRSKQTSLDNSNS</sequence>
<organism evidence="4 5">
    <name type="scientific">Neorhodopirellula lusitana</name>
    <dbReference type="NCBI Taxonomy" id="445327"/>
    <lineage>
        <taxon>Bacteria</taxon>
        <taxon>Pseudomonadati</taxon>
        <taxon>Planctomycetota</taxon>
        <taxon>Planctomycetia</taxon>
        <taxon>Pirellulales</taxon>
        <taxon>Pirellulaceae</taxon>
        <taxon>Neorhodopirellula</taxon>
    </lineage>
</organism>
<keyword evidence="2" id="KW-0472">Membrane</keyword>
<feature type="region of interest" description="Disordered" evidence="1">
    <location>
        <begin position="313"/>
        <end position="338"/>
    </location>
</feature>
<feature type="region of interest" description="Disordered" evidence="1">
    <location>
        <begin position="134"/>
        <end position="230"/>
    </location>
</feature>
<keyword evidence="2" id="KW-0812">Transmembrane</keyword>
<feature type="transmembrane region" description="Helical" evidence="2">
    <location>
        <begin position="20"/>
        <end position="38"/>
    </location>
</feature>
<dbReference type="EMBL" id="FXUG01000019">
    <property type="protein sequence ID" value="SMP75520.1"/>
    <property type="molecule type" value="Genomic_DNA"/>
</dbReference>
<dbReference type="Pfam" id="PF03983">
    <property type="entry name" value="SHD1"/>
    <property type="match status" value="1"/>
</dbReference>
<name>A0ABY1QMF1_9BACT</name>
<evidence type="ECO:0000313" key="4">
    <source>
        <dbReference type="EMBL" id="SMP75520.1"/>
    </source>
</evidence>
<comment type="caution">
    <text evidence="4">The sequence shown here is derived from an EMBL/GenBank/DDBJ whole genome shotgun (WGS) entry which is preliminary data.</text>
</comment>
<dbReference type="Gene3D" id="2.30.30.700">
    <property type="entry name" value="SLA1 homology domain 1"/>
    <property type="match status" value="1"/>
</dbReference>
<evidence type="ECO:0000259" key="3">
    <source>
        <dbReference type="Pfam" id="PF03983"/>
    </source>
</evidence>
<evidence type="ECO:0000256" key="2">
    <source>
        <dbReference type="SAM" id="Phobius"/>
    </source>
</evidence>
<protein>
    <submittedName>
        <fullName evidence="4">SLA1 homology domain 1, SHD1</fullName>
    </submittedName>
</protein>
<dbReference type="InterPro" id="IPR007131">
    <property type="entry name" value="SHD1"/>
</dbReference>
<feature type="transmembrane region" description="Helical" evidence="2">
    <location>
        <begin position="106"/>
        <end position="126"/>
    </location>
</feature>
<keyword evidence="2" id="KW-1133">Transmembrane helix</keyword>
<dbReference type="Proteomes" id="UP001158067">
    <property type="component" value="Unassembled WGS sequence"/>
</dbReference>
<keyword evidence="5" id="KW-1185">Reference proteome</keyword>
<reference evidence="4 5" key="1">
    <citation type="submission" date="2017-05" db="EMBL/GenBank/DDBJ databases">
        <authorList>
            <person name="Varghese N."/>
            <person name="Submissions S."/>
        </authorList>
    </citation>
    <scope>NUCLEOTIDE SEQUENCE [LARGE SCALE GENOMIC DNA]</scope>
    <source>
        <strain evidence="4 5">DSM 25457</strain>
    </source>
</reference>
<feature type="domain" description="SLA1 homology" evidence="3">
    <location>
        <begin position="336"/>
        <end position="391"/>
    </location>
</feature>
<accession>A0ABY1QMF1</accession>
<dbReference type="RefSeq" id="WP_283435074.1">
    <property type="nucleotide sequence ID" value="NZ_FXUG01000019.1"/>
</dbReference>
<evidence type="ECO:0000313" key="5">
    <source>
        <dbReference type="Proteomes" id="UP001158067"/>
    </source>
</evidence>
<gene>
    <name evidence="4" type="ORF">SAMN06265222_11963</name>
</gene>
<feature type="transmembrane region" description="Helical" evidence="2">
    <location>
        <begin position="50"/>
        <end position="74"/>
    </location>
</feature>